<evidence type="ECO:0000313" key="5">
    <source>
        <dbReference type="EMBL" id="TWT80538.1"/>
    </source>
</evidence>
<keyword evidence="3" id="KW-0443">Lipid metabolism</keyword>
<protein>
    <submittedName>
        <fullName evidence="5">Alpha/beta hydrolase family protein</fullName>
    </submittedName>
</protein>
<gene>
    <name evidence="5" type="ORF">CA13_19830</name>
</gene>
<dbReference type="InterPro" id="IPR029058">
    <property type="entry name" value="AB_hydrolase_fold"/>
</dbReference>
<keyword evidence="1 5" id="KW-0378">Hydrolase</keyword>
<dbReference type="Proteomes" id="UP000315010">
    <property type="component" value="Unassembled WGS sequence"/>
</dbReference>
<feature type="signal peptide" evidence="4">
    <location>
        <begin position="1"/>
        <end position="31"/>
    </location>
</feature>
<dbReference type="PANTHER" id="PTHR10272:SF0">
    <property type="entry name" value="PLATELET-ACTIVATING FACTOR ACETYLHYDROLASE"/>
    <property type="match status" value="1"/>
</dbReference>
<name>A0A5C5YZJ5_9BACT</name>
<feature type="chain" id="PRO_5022980128" evidence="4">
    <location>
        <begin position="32"/>
        <end position="329"/>
    </location>
</feature>
<evidence type="ECO:0000256" key="3">
    <source>
        <dbReference type="ARBA" id="ARBA00023098"/>
    </source>
</evidence>
<dbReference type="AlphaFoldDB" id="A0A5C5YZJ5"/>
<dbReference type="EMBL" id="SJPJ01000001">
    <property type="protein sequence ID" value="TWT80538.1"/>
    <property type="molecule type" value="Genomic_DNA"/>
</dbReference>
<keyword evidence="4" id="KW-0732">Signal</keyword>
<evidence type="ECO:0000256" key="4">
    <source>
        <dbReference type="SAM" id="SignalP"/>
    </source>
</evidence>
<dbReference type="GO" id="GO:0016042">
    <property type="term" value="P:lipid catabolic process"/>
    <property type="evidence" value="ECO:0007669"/>
    <property type="project" value="UniProtKB-KW"/>
</dbReference>
<dbReference type="SUPFAM" id="SSF53474">
    <property type="entry name" value="alpha/beta-Hydrolases"/>
    <property type="match status" value="1"/>
</dbReference>
<evidence type="ECO:0000256" key="2">
    <source>
        <dbReference type="ARBA" id="ARBA00022963"/>
    </source>
</evidence>
<dbReference type="GO" id="GO:0003847">
    <property type="term" value="F:1-alkyl-2-acetylglycerophosphocholine esterase activity"/>
    <property type="evidence" value="ECO:0007669"/>
    <property type="project" value="TreeGrafter"/>
</dbReference>
<evidence type="ECO:0000313" key="6">
    <source>
        <dbReference type="Proteomes" id="UP000315010"/>
    </source>
</evidence>
<reference evidence="5 6" key="1">
    <citation type="submission" date="2019-02" db="EMBL/GenBank/DDBJ databases">
        <title>Deep-cultivation of Planctomycetes and their phenomic and genomic characterization uncovers novel biology.</title>
        <authorList>
            <person name="Wiegand S."/>
            <person name="Jogler M."/>
            <person name="Boedeker C."/>
            <person name="Pinto D."/>
            <person name="Vollmers J."/>
            <person name="Rivas-Marin E."/>
            <person name="Kohn T."/>
            <person name="Peeters S.H."/>
            <person name="Heuer A."/>
            <person name="Rast P."/>
            <person name="Oberbeckmann S."/>
            <person name="Bunk B."/>
            <person name="Jeske O."/>
            <person name="Meyerdierks A."/>
            <person name="Storesund J.E."/>
            <person name="Kallscheuer N."/>
            <person name="Luecker S."/>
            <person name="Lage O.M."/>
            <person name="Pohl T."/>
            <person name="Merkel B.J."/>
            <person name="Hornburger P."/>
            <person name="Mueller R.-W."/>
            <person name="Bruemmer F."/>
            <person name="Labrenz M."/>
            <person name="Spormann A.M."/>
            <person name="Op Den Camp H."/>
            <person name="Overmann J."/>
            <person name="Amann R."/>
            <person name="Jetten M.S.M."/>
            <person name="Mascher T."/>
            <person name="Medema M.H."/>
            <person name="Devos D.P."/>
            <person name="Kaster A.-K."/>
            <person name="Ovreas L."/>
            <person name="Rohde M."/>
            <person name="Galperin M.Y."/>
            <person name="Jogler C."/>
        </authorList>
    </citation>
    <scope>NUCLEOTIDE SEQUENCE [LARGE SCALE GENOMIC DNA]</scope>
    <source>
        <strain evidence="5 6">CA13</strain>
    </source>
</reference>
<dbReference type="Gene3D" id="3.40.50.1820">
    <property type="entry name" value="alpha/beta hydrolase"/>
    <property type="match status" value="1"/>
</dbReference>
<dbReference type="Pfam" id="PF03403">
    <property type="entry name" value="PAF-AH_p_II"/>
    <property type="match status" value="1"/>
</dbReference>
<comment type="caution">
    <text evidence="5">The sequence shown here is derived from an EMBL/GenBank/DDBJ whole genome shotgun (WGS) entry which is preliminary data.</text>
</comment>
<proteinExistence type="predicted"/>
<keyword evidence="6" id="KW-1185">Reference proteome</keyword>
<keyword evidence="2" id="KW-0442">Lipid degradation</keyword>
<evidence type="ECO:0000256" key="1">
    <source>
        <dbReference type="ARBA" id="ARBA00022801"/>
    </source>
</evidence>
<accession>A0A5C5YZJ5</accession>
<organism evidence="5 6">
    <name type="scientific">Novipirellula herctigrandis</name>
    <dbReference type="NCBI Taxonomy" id="2527986"/>
    <lineage>
        <taxon>Bacteria</taxon>
        <taxon>Pseudomonadati</taxon>
        <taxon>Planctomycetota</taxon>
        <taxon>Planctomycetia</taxon>
        <taxon>Pirellulales</taxon>
        <taxon>Pirellulaceae</taxon>
        <taxon>Novipirellula</taxon>
    </lineage>
</organism>
<sequence precursor="true">MRGSRVDRKTLFLKSLLLAVVLLSLTRPVFAVDTATVKHLDFEPQDAKRDRAVPVRVYLAEQASAGPVVLFSHGLGGSRANNPYLGKQWAASGYVCVFMQHAGSDQEVWQSARLRDRMKAVKQAASAKSAADRIQDVSFVIDQLEKWNQEADHPLCGKLDLDRIGMSGHSFGAVTTLAVAGRRSLFGKSYADERIDAFFAMSPQPGQGLSAQRALGHISAPMLCMTGTKDDSPINDRVTPQLRREVYKALPEGDKYELVFDGGHHFTFGDSEGFRTRGRDPDHHPAIQKISLKFWDAYLRDDQSSRHWLQSKQPKIDCKLKASDTWQWK</sequence>
<dbReference type="PANTHER" id="PTHR10272">
    <property type="entry name" value="PLATELET-ACTIVATING FACTOR ACETYLHYDROLASE"/>
    <property type="match status" value="1"/>
</dbReference>